<dbReference type="EMBL" id="CM018037">
    <property type="protein sequence ID" value="KAA8539619.1"/>
    <property type="molecule type" value="Genomic_DNA"/>
</dbReference>
<keyword evidence="1" id="KW-0472">Membrane</keyword>
<proteinExistence type="predicted"/>
<feature type="domain" description="WIYLD" evidence="2">
    <location>
        <begin position="13"/>
        <end position="70"/>
    </location>
</feature>
<dbReference type="InterPro" id="IPR018848">
    <property type="entry name" value="WIYLD_domain"/>
</dbReference>
<sequence length="189" mass="21550">MAPRGRYRKPRITRMDAAIDAMIPFGFSEEIVRRTVKDLLKEYGGDEGWPFLEGDAYNLLIETILDEQDKCEQEERKQEKCAEDENLLKITSTSTTLLENQLQTMKGTNQKDSEKIIWDQMRSPSGNPLGVSGLQNRTLPKLIVWLILFVSVTYVVYTLKLILSSRACEGFTVSVDRGLDCDLRVLVVE</sequence>
<evidence type="ECO:0000256" key="1">
    <source>
        <dbReference type="SAM" id="Phobius"/>
    </source>
</evidence>
<dbReference type="Gene3D" id="1.10.8.850">
    <property type="entry name" value="Histone-lysine N methyltransferase , C-terminal domain-like"/>
    <property type="match status" value="1"/>
</dbReference>
<dbReference type="AlphaFoldDB" id="A0A5J5BAE4"/>
<keyword evidence="1" id="KW-1133">Transmembrane helix</keyword>
<evidence type="ECO:0000259" key="2">
    <source>
        <dbReference type="Pfam" id="PF10440"/>
    </source>
</evidence>
<protein>
    <recommendedName>
        <fullName evidence="2">WIYLD domain-containing protein</fullName>
    </recommendedName>
</protein>
<dbReference type="InterPro" id="IPR043017">
    <property type="entry name" value="WIYLD_dom_sf"/>
</dbReference>
<evidence type="ECO:0000313" key="4">
    <source>
        <dbReference type="Proteomes" id="UP000325577"/>
    </source>
</evidence>
<dbReference type="OrthoDB" id="1898570at2759"/>
<gene>
    <name evidence="3" type="ORF">F0562_026311</name>
</gene>
<dbReference type="Pfam" id="PF10440">
    <property type="entry name" value="WIYLD"/>
    <property type="match status" value="1"/>
</dbReference>
<name>A0A5J5BAE4_9ASTE</name>
<keyword evidence="4" id="KW-1185">Reference proteome</keyword>
<evidence type="ECO:0000313" key="3">
    <source>
        <dbReference type="EMBL" id="KAA8539619.1"/>
    </source>
</evidence>
<dbReference type="PANTHER" id="PTHR34271:SF1">
    <property type="entry name" value="NUCLEOLAR HISTONE METHYLTRANSFERASE-RELATED PROTEIN"/>
    <property type="match status" value="1"/>
</dbReference>
<accession>A0A5J5BAE4</accession>
<organism evidence="3 4">
    <name type="scientific">Nyssa sinensis</name>
    <dbReference type="NCBI Taxonomy" id="561372"/>
    <lineage>
        <taxon>Eukaryota</taxon>
        <taxon>Viridiplantae</taxon>
        <taxon>Streptophyta</taxon>
        <taxon>Embryophyta</taxon>
        <taxon>Tracheophyta</taxon>
        <taxon>Spermatophyta</taxon>
        <taxon>Magnoliopsida</taxon>
        <taxon>eudicotyledons</taxon>
        <taxon>Gunneridae</taxon>
        <taxon>Pentapetalae</taxon>
        <taxon>asterids</taxon>
        <taxon>Cornales</taxon>
        <taxon>Nyssaceae</taxon>
        <taxon>Nyssa</taxon>
    </lineage>
</organism>
<reference evidence="3 4" key="1">
    <citation type="submission" date="2019-09" db="EMBL/GenBank/DDBJ databases">
        <title>A chromosome-level genome assembly of the Chinese tupelo Nyssa sinensis.</title>
        <authorList>
            <person name="Yang X."/>
            <person name="Kang M."/>
            <person name="Yang Y."/>
            <person name="Xiong H."/>
            <person name="Wang M."/>
            <person name="Zhang Z."/>
            <person name="Wang Z."/>
            <person name="Wu H."/>
            <person name="Ma T."/>
            <person name="Liu J."/>
            <person name="Xi Z."/>
        </authorList>
    </citation>
    <scope>NUCLEOTIDE SEQUENCE [LARGE SCALE GENOMIC DNA]</scope>
    <source>
        <strain evidence="3">J267</strain>
        <tissue evidence="3">Leaf</tissue>
    </source>
</reference>
<dbReference type="Proteomes" id="UP000325577">
    <property type="component" value="Linkage Group LG14"/>
</dbReference>
<dbReference type="PANTHER" id="PTHR34271">
    <property type="entry name" value="NUCLEOLAR HISTONE METHYLTRANSFERASE-RELATED PROTEIN"/>
    <property type="match status" value="1"/>
</dbReference>
<keyword evidence="1" id="KW-0812">Transmembrane</keyword>
<feature type="transmembrane region" description="Helical" evidence="1">
    <location>
        <begin position="142"/>
        <end position="163"/>
    </location>
</feature>